<dbReference type="Proteomes" id="UP000273786">
    <property type="component" value="Unassembled WGS sequence"/>
</dbReference>
<evidence type="ECO:0000256" key="2">
    <source>
        <dbReference type="SAM" id="Phobius"/>
    </source>
</evidence>
<dbReference type="OrthoDB" id="8083319at2"/>
<protein>
    <submittedName>
        <fullName evidence="3">Polymerase</fullName>
    </submittedName>
</protein>
<feature type="region of interest" description="Disordered" evidence="1">
    <location>
        <begin position="50"/>
        <end position="78"/>
    </location>
</feature>
<sequence length="78" mass="8381">MQLGEIIANFFAALLVICVLAVVFFVGGGKPLWPEHETKMIILPPPDAITTGSVRTPTHPPLPDTIDAGLVQPRPQPE</sequence>
<evidence type="ECO:0000313" key="3">
    <source>
        <dbReference type="EMBL" id="RRH89560.1"/>
    </source>
</evidence>
<dbReference type="EMBL" id="RQXT01000075">
    <property type="protein sequence ID" value="RRH89560.1"/>
    <property type="molecule type" value="Genomic_DNA"/>
</dbReference>
<gene>
    <name evidence="3" type="ORF">EH240_33805</name>
</gene>
<keyword evidence="2" id="KW-0472">Membrane</keyword>
<accession>A0A3P3ET41</accession>
<proteinExistence type="predicted"/>
<organism evidence="3 4">
    <name type="scientific">Mesorhizobium tamadayense</name>
    <dbReference type="NCBI Taxonomy" id="425306"/>
    <lineage>
        <taxon>Bacteria</taxon>
        <taxon>Pseudomonadati</taxon>
        <taxon>Pseudomonadota</taxon>
        <taxon>Alphaproteobacteria</taxon>
        <taxon>Hyphomicrobiales</taxon>
        <taxon>Phyllobacteriaceae</taxon>
        <taxon>Mesorhizobium</taxon>
    </lineage>
</organism>
<name>A0A3P3ET41_9HYPH</name>
<dbReference type="RefSeq" id="WP_125006686.1">
    <property type="nucleotide sequence ID" value="NZ_RQXT01000075.1"/>
</dbReference>
<reference evidence="3 4" key="1">
    <citation type="submission" date="2018-11" db="EMBL/GenBank/DDBJ databases">
        <title>the genome of Mesorhizobium tamadayense DSM 28320.</title>
        <authorList>
            <person name="Gao J."/>
        </authorList>
    </citation>
    <scope>NUCLEOTIDE SEQUENCE [LARGE SCALE GENOMIC DNA]</scope>
    <source>
        <strain evidence="3 4">DSM 28320</strain>
    </source>
</reference>
<keyword evidence="2" id="KW-0812">Transmembrane</keyword>
<comment type="caution">
    <text evidence="3">The sequence shown here is derived from an EMBL/GenBank/DDBJ whole genome shotgun (WGS) entry which is preliminary data.</text>
</comment>
<keyword evidence="4" id="KW-1185">Reference proteome</keyword>
<evidence type="ECO:0000256" key="1">
    <source>
        <dbReference type="SAM" id="MobiDB-lite"/>
    </source>
</evidence>
<keyword evidence="2" id="KW-1133">Transmembrane helix</keyword>
<evidence type="ECO:0000313" key="4">
    <source>
        <dbReference type="Proteomes" id="UP000273786"/>
    </source>
</evidence>
<feature type="transmembrane region" description="Helical" evidence="2">
    <location>
        <begin position="6"/>
        <end position="26"/>
    </location>
</feature>
<dbReference type="AlphaFoldDB" id="A0A3P3ET41"/>